<feature type="region of interest" description="Disordered" evidence="1">
    <location>
        <begin position="734"/>
        <end position="759"/>
    </location>
</feature>
<dbReference type="Proteomes" id="UP000250140">
    <property type="component" value="Unassembled WGS sequence"/>
</dbReference>
<reference evidence="2 3" key="1">
    <citation type="journal article" date="2016" name="Nat. Commun.">
        <title>Ectomycorrhizal ecology is imprinted in the genome of the dominant symbiotic fungus Cenococcum geophilum.</title>
        <authorList>
            <consortium name="DOE Joint Genome Institute"/>
            <person name="Peter M."/>
            <person name="Kohler A."/>
            <person name="Ohm R.A."/>
            <person name="Kuo A."/>
            <person name="Krutzmann J."/>
            <person name="Morin E."/>
            <person name="Arend M."/>
            <person name="Barry K.W."/>
            <person name="Binder M."/>
            <person name="Choi C."/>
            <person name="Clum A."/>
            <person name="Copeland A."/>
            <person name="Grisel N."/>
            <person name="Haridas S."/>
            <person name="Kipfer T."/>
            <person name="LaButti K."/>
            <person name="Lindquist E."/>
            <person name="Lipzen A."/>
            <person name="Maire R."/>
            <person name="Meier B."/>
            <person name="Mihaltcheva S."/>
            <person name="Molinier V."/>
            <person name="Murat C."/>
            <person name="Poggeler S."/>
            <person name="Quandt C.A."/>
            <person name="Sperisen C."/>
            <person name="Tritt A."/>
            <person name="Tisserant E."/>
            <person name="Crous P.W."/>
            <person name="Henrissat B."/>
            <person name="Nehls U."/>
            <person name="Egli S."/>
            <person name="Spatafora J.W."/>
            <person name="Grigoriev I.V."/>
            <person name="Martin F.M."/>
        </authorList>
    </citation>
    <scope>NUCLEOTIDE SEQUENCE [LARGE SCALE GENOMIC DNA]</scope>
    <source>
        <strain evidence="2 3">CBS 207.34</strain>
    </source>
</reference>
<keyword evidence="3" id="KW-1185">Reference proteome</keyword>
<feature type="compositionally biased region" description="Polar residues" evidence="1">
    <location>
        <begin position="513"/>
        <end position="524"/>
    </location>
</feature>
<feature type="region of interest" description="Disordered" evidence="1">
    <location>
        <begin position="857"/>
        <end position="915"/>
    </location>
</feature>
<feature type="compositionally biased region" description="Polar residues" evidence="1">
    <location>
        <begin position="272"/>
        <end position="299"/>
    </location>
</feature>
<feature type="region of interest" description="Disordered" evidence="1">
    <location>
        <begin position="578"/>
        <end position="695"/>
    </location>
</feature>
<evidence type="ECO:0000313" key="3">
    <source>
        <dbReference type="Proteomes" id="UP000250140"/>
    </source>
</evidence>
<feature type="region of interest" description="Disordered" evidence="1">
    <location>
        <begin position="513"/>
        <end position="549"/>
    </location>
</feature>
<feature type="compositionally biased region" description="Basic and acidic residues" evidence="1">
    <location>
        <begin position="323"/>
        <end position="335"/>
    </location>
</feature>
<feature type="compositionally biased region" description="Basic residues" evidence="1">
    <location>
        <begin position="876"/>
        <end position="889"/>
    </location>
</feature>
<feature type="compositionally biased region" description="Polar residues" evidence="1">
    <location>
        <begin position="617"/>
        <end position="638"/>
    </location>
</feature>
<feature type="region of interest" description="Disordered" evidence="1">
    <location>
        <begin position="61"/>
        <end position="112"/>
    </location>
</feature>
<evidence type="ECO:0000313" key="2">
    <source>
        <dbReference type="EMBL" id="OCL07130.1"/>
    </source>
</evidence>
<dbReference type="EMBL" id="KV749925">
    <property type="protein sequence ID" value="OCL07130.1"/>
    <property type="molecule type" value="Genomic_DNA"/>
</dbReference>
<feature type="compositionally biased region" description="Basic and acidic residues" evidence="1">
    <location>
        <begin position="639"/>
        <end position="649"/>
    </location>
</feature>
<name>A0A8E2JRN3_9PEZI</name>
<accession>A0A8E2JRN3</accession>
<gene>
    <name evidence="2" type="ORF">AOQ84DRAFT_223164</name>
</gene>
<proteinExistence type="predicted"/>
<evidence type="ECO:0000256" key="1">
    <source>
        <dbReference type="SAM" id="MobiDB-lite"/>
    </source>
</evidence>
<dbReference type="OrthoDB" id="4207369at2759"/>
<feature type="compositionally biased region" description="Low complexity" evidence="1">
    <location>
        <begin position="219"/>
        <end position="238"/>
    </location>
</feature>
<protein>
    <submittedName>
        <fullName evidence="2">Uncharacterized protein</fullName>
    </submittedName>
</protein>
<feature type="region of interest" description="Disordered" evidence="1">
    <location>
        <begin position="773"/>
        <end position="812"/>
    </location>
</feature>
<dbReference type="AlphaFoldDB" id="A0A8E2JRN3"/>
<sequence length="935" mass="101624">MAPSPPKAAPAFNSTWHETDVTFLNPTSLPLPKIPRAWERIPKSPFARDGKYKKVWRRYELRSQPMGQQSKASSSEEEQEGSKSPARAIKKLRLKPGESAESEPIWEAKKPVYTATRWDRRKSFLPRKKLSRTSNDHEDMEPATEPDNQNQTGAAEDISVLMPELTSDVEGGDSSHDCPAEAIEAQMSIVADLHEDGAETCSTDQEFGEKSESYQEEIAFSSAKSLSSPASTPARSTSHALGVSTMEDGPSIEDALGSPNVQERQVTKQEMDINSQYPLGQSSLLENLDSLTAHDTGSISEEHAPNTIEPDTEQSVSDIRTNGGDKPEIIAGEPSKEITHAIEETKEKMLDQSCPSFGLRLNADDNVDTHMLQLKESVPDTIPLRNAEASGAAFAQISNSPARENADQLMYAPDVGKDVDMTSTSEQPAIFVDDMEEINDQKQPELVLRGLETSTTKELLAQAEAHESVPEEGVALSTIPLSSESGNEQLSEILQYDAVPEGIADGLTLGSSTQAKMASISSTEKATRKLRSPSPPALEATQEDITTHLDDDTAILKDFLTRAAASKANKANKIETIARRTSLSHRRDSDAVRHALASPRKILEDKDPNSPSPHMSYDTTATLDLTESLTLDQHTSTASDDHESIDTEVAKTPATSSRRSTRSRSSRIPHPPPSHNPQQQTPNRIPVRRADGSEPVVLRRTEAQELVEAARDGASSGERRAVRWDETLVYFQHKPDSSSSSVEGVTELTEAATQGKADVEMVDSTADELASVDAVASIPKPKSKSKDKATSTPRIRRLRGLGAANGTPGKGLLAPASLLPAEVLEEKEKSVTEVSRLAKPTRQKKLPVASEVTNLPEIQPSKPEQEMNVQAEKGVKERKSRLATPRKVKIPVSTTPAVPLDGKENRLTGGTPKKGVGIAVGVETWLPRRRGAKRL</sequence>
<feature type="region of interest" description="Disordered" evidence="1">
    <location>
        <begin position="218"/>
        <end position="335"/>
    </location>
</feature>
<organism evidence="2 3">
    <name type="scientific">Glonium stellatum</name>
    <dbReference type="NCBI Taxonomy" id="574774"/>
    <lineage>
        <taxon>Eukaryota</taxon>
        <taxon>Fungi</taxon>
        <taxon>Dikarya</taxon>
        <taxon>Ascomycota</taxon>
        <taxon>Pezizomycotina</taxon>
        <taxon>Dothideomycetes</taxon>
        <taxon>Pleosporomycetidae</taxon>
        <taxon>Gloniales</taxon>
        <taxon>Gloniaceae</taxon>
        <taxon>Glonium</taxon>
    </lineage>
</organism>
<feature type="region of interest" description="Disordered" evidence="1">
    <location>
        <begin position="124"/>
        <end position="157"/>
    </location>
</feature>